<dbReference type="InterPro" id="IPR032708">
    <property type="entry name" value="McjB_C"/>
</dbReference>
<evidence type="ECO:0000313" key="2">
    <source>
        <dbReference type="EMBL" id="THF64869.1"/>
    </source>
</evidence>
<evidence type="ECO:0000313" key="3">
    <source>
        <dbReference type="Proteomes" id="UP000308430"/>
    </source>
</evidence>
<accession>A0A4V3WBX0</accession>
<dbReference type="Pfam" id="PF13471">
    <property type="entry name" value="Transglut_core3"/>
    <property type="match status" value="1"/>
</dbReference>
<dbReference type="Proteomes" id="UP000308430">
    <property type="component" value="Unassembled WGS sequence"/>
</dbReference>
<protein>
    <submittedName>
        <fullName evidence="2">Lasso peptide biosynthesis B2 protein</fullName>
    </submittedName>
</protein>
<organism evidence="2 3">
    <name type="scientific">Pseudothauera nasutitermitis</name>
    <dbReference type="NCBI Taxonomy" id="2565930"/>
    <lineage>
        <taxon>Bacteria</taxon>
        <taxon>Pseudomonadati</taxon>
        <taxon>Pseudomonadota</taxon>
        <taxon>Betaproteobacteria</taxon>
        <taxon>Rhodocyclales</taxon>
        <taxon>Zoogloeaceae</taxon>
        <taxon>Pseudothauera</taxon>
    </lineage>
</organism>
<dbReference type="NCBIfam" id="NF033537">
    <property type="entry name" value="lasso_biosyn_B2"/>
    <property type="match status" value="1"/>
</dbReference>
<dbReference type="InterPro" id="IPR053521">
    <property type="entry name" value="McjB-like"/>
</dbReference>
<proteinExistence type="predicted"/>
<dbReference type="OrthoDB" id="8937888at2"/>
<keyword evidence="3" id="KW-1185">Reference proteome</keyword>
<name>A0A4V3WBX0_9RHOO</name>
<dbReference type="EMBL" id="SSOC01000004">
    <property type="protein sequence ID" value="THF64869.1"/>
    <property type="molecule type" value="Genomic_DNA"/>
</dbReference>
<evidence type="ECO:0000259" key="1">
    <source>
        <dbReference type="Pfam" id="PF13471"/>
    </source>
</evidence>
<sequence>MTSYRLHDDLSFCHIDGRLIFLDTREDRYFLLSDHLERAFDAHTEGIDLPPDDIARLVERNIITDAPPSTRSSRSSIANASRSALELSSTPTPSSFGAVAELFAIILRTKVLLKTQRLQATLDDAIAYRTRHASLERRDTEERLLDSAHAFLRARKLIPIDTRCLLDSLSMMIFLARRHLHSNIVFGVTNDPFTAHCWVQTGDLILNDAVGNTRAYATIRVI</sequence>
<dbReference type="AlphaFoldDB" id="A0A4V3WBX0"/>
<gene>
    <name evidence="2" type="ORF">E6C76_12605</name>
</gene>
<reference evidence="2 3" key="1">
    <citation type="submission" date="2019-04" db="EMBL/GenBank/DDBJ databases">
        <title>Azoarcus nasutitermitis sp. nov. isolated from termite nest.</title>
        <authorList>
            <person name="Lin S.-Y."/>
            <person name="Hameed A."/>
            <person name="Hsu Y.-H."/>
            <person name="Young C.-C."/>
        </authorList>
    </citation>
    <scope>NUCLEOTIDE SEQUENCE [LARGE SCALE GENOMIC DNA]</scope>
    <source>
        <strain evidence="2 3">CC-YHH838</strain>
    </source>
</reference>
<feature type="domain" description="Microcin J25-processing protein McjB C-terminal" evidence="1">
    <location>
        <begin position="112"/>
        <end position="220"/>
    </location>
</feature>
<comment type="caution">
    <text evidence="2">The sequence shown here is derived from an EMBL/GenBank/DDBJ whole genome shotgun (WGS) entry which is preliminary data.</text>
</comment>
<dbReference type="RefSeq" id="WP_136348568.1">
    <property type="nucleotide sequence ID" value="NZ_SSOC01000004.1"/>
</dbReference>